<dbReference type="AlphaFoldDB" id="A0A3S9PMP9"/>
<dbReference type="InterPro" id="IPR036388">
    <property type="entry name" value="WH-like_DNA-bd_sf"/>
</dbReference>
<accession>A0A3S9PMP9</accession>
<dbReference type="InterPro" id="IPR011991">
    <property type="entry name" value="ArsR-like_HTH"/>
</dbReference>
<dbReference type="InterPro" id="IPR036390">
    <property type="entry name" value="WH_DNA-bd_sf"/>
</dbReference>
<keyword evidence="2" id="KW-0238">DNA-binding</keyword>
<dbReference type="Proteomes" id="UP000267900">
    <property type="component" value="Chromosome"/>
</dbReference>
<dbReference type="InterPro" id="IPR001845">
    <property type="entry name" value="HTH_ArsR_DNA-bd_dom"/>
</dbReference>
<name>A0A3S9PMP9_STRLT</name>
<dbReference type="SMART" id="SM00418">
    <property type="entry name" value="HTH_ARSR"/>
    <property type="match status" value="1"/>
</dbReference>
<dbReference type="OrthoDB" id="3460651at2"/>
<gene>
    <name evidence="5" type="ORF">EKH77_22435</name>
</gene>
<evidence type="ECO:0000256" key="2">
    <source>
        <dbReference type="ARBA" id="ARBA00023125"/>
    </source>
</evidence>
<keyword evidence="6" id="KW-1185">Reference proteome</keyword>
<proteinExistence type="predicted"/>
<dbReference type="GO" id="GO:0003677">
    <property type="term" value="F:DNA binding"/>
    <property type="evidence" value="ECO:0007669"/>
    <property type="project" value="UniProtKB-KW"/>
</dbReference>
<dbReference type="PRINTS" id="PR00778">
    <property type="entry name" value="HTHARSR"/>
</dbReference>
<sequence>MPFHMRFEADDLLRCRFGISPLWETHQALYTLLRPRRHVYHLPWLRRMREPLASLDVSWLSLVVPDRGYHPDFLCPPPSGPLDSFEDELARVRATAPDQAREELARSLGETPGAADSARGRVMLADPAGAVRELTAALERAWHTVLAPDWPRLRALLEADVVFHARRLAEGGLERLFADLHPSLTWADDTLTIRRPGHHSRRLGGRGLMLVPSVFTWPEVIGGFDPPWQATLVYPARGIGGLWHTPPPAASDDALARLLGPNRAALLTTLDEPASTTTLADRHGLALSSVSAHLRVLRDAGLLTSRREGHRVLYERTPLGTALLGGAARPHLS</sequence>
<keyword evidence="3" id="KW-0804">Transcription</keyword>
<organism evidence="5 6">
    <name type="scientific">Streptomyces luteoverticillatus</name>
    <name type="common">Streptoverticillium luteoverticillatus</name>
    <dbReference type="NCBI Taxonomy" id="66425"/>
    <lineage>
        <taxon>Bacteria</taxon>
        <taxon>Bacillati</taxon>
        <taxon>Actinomycetota</taxon>
        <taxon>Actinomycetes</taxon>
        <taxon>Kitasatosporales</taxon>
        <taxon>Streptomycetaceae</taxon>
        <taxon>Streptomyces</taxon>
    </lineage>
</organism>
<evidence type="ECO:0000313" key="5">
    <source>
        <dbReference type="EMBL" id="AZQ73608.1"/>
    </source>
</evidence>
<evidence type="ECO:0000259" key="4">
    <source>
        <dbReference type="PROSITE" id="PS50987"/>
    </source>
</evidence>
<dbReference type="InterPro" id="IPR045981">
    <property type="entry name" value="DUF5937"/>
</dbReference>
<evidence type="ECO:0000313" key="6">
    <source>
        <dbReference type="Proteomes" id="UP000267900"/>
    </source>
</evidence>
<evidence type="ECO:0000256" key="1">
    <source>
        <dbReference type="ARBA" id="ARBA00023015"/>
    </source>
</evidence>
<keyword evidence="1" id="KW-0805">Transcription regulation</keyword>
<dbReference type="PROSITE" id="PS50987">
    <property type="entry name" value="HTH_ARSR_2"/>
    <property type="match status" value="1"/>
</dbReference>
<dbReference type="Pfam" id="PF12840">
    <property type="entry name" value="HTH_20"/>
    <property type="match status" value="1"/>
</dbReference>
<dbReference type="RefSeq" id="WP_126916119.1">
    <property type="nucleotide sequence ID" value="NZ_CP034587.1"/>
</dbReference>
<dbReference type="Pfam" id="PF19361">
    <property type="entry name" value="DUF5937"/>
    <property type="match status" value="1"/>
</dbReference>
<dbReference type="GO" id="GO:0003700">
    <property type="term" value="F:DNA-binding transcription factor activity"/>
    <property type="evidence" value="ECO:0007669"/>
    <property type="project" value="InterPro"/>
</dbReference>
<dbReference type="InterPro" id="IPR051011">
    <property type="entry name" value="Metal_resp_trans_reg"/>
</dbReference>
<dbReference type="EMBL" id="CP034587">
    <property type="protein sequence ID" value="AZQ73608.1"/>
    <property type="molecule type" value="Genomic_DNA"/>
</dbReference>
<dbReference type="PANTHER" id="PTHR43132">
    <property type="entry name" value="ARSENICAL RESISTANCE OPERON REPRESSOR ARSR-RELATED"/>
    <property type="match status" value="1"/>
</dbReference>
<protein>
    <submittedName>
        <fullName evidence="5">ArsR family transcriptional regulator</fullName>
    </submittedName>
</protein>
<reference evidence="5 6" key="1">
    <citation type="submission" date="2018-12" db="EMBL/GenBank/DDBJ databases">
        <title>The whole draft genome of Streptomyce luteoverticillatus CGMCC 15060.</title>
        <authorList>
            <person name="Feng Z."/>
            <person name="Chen G."/>
            <person name="Zhang J."/>
            <person name="Zhu H."/>
            <person name="Yu X."/>
            <person name="Zhang W."/>
            <person name="Zhang X."/>
        </authorList>
    </citation>
    <scope>NUCLEOTIDE SEQUENCE [LARGE SCALE GENOMIC DNA]</scope>
    <source>
        <strain evidence="5 6">CGMCC 15060</strain>
    </source>
</reference>
<dbReference type="CDD" id="cd00090">
    <property type="entry name" value="HTH_ARSR"/>
    <property type="match status" value="1"/>
</dbReference>
<dbReference type="SUPFAM" id="SSF46785">
    <property type="entry name" value="Winged helix' DNA-binding domain"/>
    <property type="match status" value="1"/>
</dbReference>
<dbReference type="Gene3D" id="1.10.10.10">
    <property type="entry name" value="Winged helix-like DNA-binding domain superfamily/Winged helix DNA-binding domain"/>
    <property type="match status" value="1"/>
</dbReference>
<dbReference type="PANTHER" id="PTHR43132:SF6">
    <property type="entry name" value="HTH-TYPE TRANSCRIPTIONAL REPRESSOR CZRA"/>
    <property type="match status" value="1"/>
</dbReference>
<evidence type="ECO:0000256" key="3">
    <source>
        <dbReference type="ARBA" id="ARBA00023163"/>
    </source>
</evidence>
<feature type="domain" description="HTH arsR-type" evidence="4">
    <location>
        <begin position="243"/>
        <end position="333"/>
    </location>
</feature>